<dbReference type="SUPFAM" id="SSF103054">
    <property type="entry name" value="General secretion pathway protein M, EpsM"/>
    <property type="match status" value="1"/>
</dbReference>
<reference evidence="12" key="1">
    <citation type="submission" date="2019-02" db="EMBL/GenBank/DDBJ databases">
        <authorList>
            <person name="Gruber-Vodicka R. H."/>
            <person name="Seah K. B. B."/>
        </authorList>
    </citation>
    <scope>NUCLEOTIDE SEQUENCE</scope>
    <source>
        <strain evidence="12">BECK_BY1</strain>
        <strain evidence="14">BECK_BY2</strain>
        <strain evidence="13">BECK_BY3</strain>
    </source>
</reference>
<name>A0A451A2T7_9GAMM</name>
<feature type="transmembrane region" description="Helical" evidence="11">
    <location>
        <begin position="20"/>
        <end position="38"/>
    </location>
</feature>
<proteinExistence type="inferred from homology"/>
<sequence>MISRFFEAIRLTIKPRDRIALVVGGVMIVSSLLWFMVIEPLDNKVEYLTHRVSKREADLQWMQQAAKKIIRLRENAVAKGEASHAQSLLIVVDNSAKKAGISQAVKRIEPIGEKGVRVWIEEVAFDDLLLWLGDLRLKGIHSDNIAIEHRKVSGHVNTKATLGWQPNDTHS</sequence>
<evidence type="ECO:0000256" key="8">
    <source>
        <dbReference type="ARBA" id="ARBA00022989"/>
    </source>
</evidence>
<dbReference type="GO" id="GO:0015628">
    <property type="term" value="P:protein secretion by the type II secretion system"/>
    <property type="evidence" value="ECO:0007669"/>
    <property type="project" value="InterPro"/>
</dbReference>
<keyword evidence="8 11" id="KW-1133">Transmembrane helix</keyword>
<evidence type="ECO:0000256" key="4">
    <source>
        <dbReference type="ARBA" id="ARBA00022475"/>
    </source>
</evidence>
<dbReference type="GO" id="GO:0015627">
    <property type="term" value="C:type II protein secretion system complex"/>
    <property type="evidence" value="ECO:0007669"/>
    <property type="project" value="InterPro"/>
</dbReference>
<protein>
    <recommendedName>
        <fullName evidence="10">Type II secretion system protein M</fullName>
        <shortName evidence="10">T2SS protein M</shortName>
    </recommendedName>
    <alternativeName>
        <fullName evidence="10">General secretion pathway protein M</fullName>
    </alternativeName>
</protein>
<dbReference type="InterPro" id="IPR007690">
    <property type="entry name" value="T2SS_GspM"/>
</dbReference>
<evidence type="ECO:0000256" key="2">
    <source>
        <dbReference type="ARBA" id="ARBA00010637"/>
    </source>
</evidence>
<comment type="function">
    <text evidence="10">Inner membrane component of the type II secretion system required for the energy-dependent secretion of extracellular factors such as proteases and toxins from the periplasm.</text>
</comment>
<evidence type="ECO:0000256" key="9">
    <source>
        <dbReference type="ARBA" id="ARBA00023136"/>
    </source>
</evidence>
<evidence type="ECO:0000256" key="7">
    <source>
        <dbReference type="ARBA" id="ARBA00022927"/>
    </source>
</evidence>
<dbReference type="Pfam" id="PF04612">
    <property type="entry name" value="T2SSM"/>
    <property type="match status" value="1"/>
</dbReference>
<dbReference type="AlphaFoldDB" id="A0A451A2T7"/>
<keyword evidence="7 10" id="KW-0653">Protein transport</keyword>
<keyword evidence="3 10" id="KW-0813">Transport</keyword>
<keyword evidence="5 10" id="KW-0997">Cell inner membrane</keyword>
<dbReference type="Gene3D" id="3.30.1360.100">
    <property type="entry name" value="General secretion pathway protein M, EpsM"/>
    <property type="match status" value="1"/>
</dbReference>
<comment type="subcellular location">
    <subcellularLocation>
        <location evidence="1">Cell inner membrane</location>
        <topology evidence="1">Single-pass membrane protein</topology>
    </subcellularLocation>
</comment>
<dbReference type="PIRSF" id="PIRSF006291">
    <property type="entry name" value="GspM"/>
    <property type="match status" value="1"/>
</dbReference>
<evidence type="ECO:0000256" key="10">
    <source>
        <dbReference type="PIRNR" id="PIRNR006291"/>
    </source>
</evidence>
<keyword evidence="9 10" id="KW-0472">Membrane</keyword>
<gene>
    <name evidence="12" type="ORF">BECKTUN1418D_GA0071000_11215</name>
    <name evidence="14" type="ORF">BECKTUN1418E_GA0071001_13102</name>
    <name evidence="13" type="ORF">BECKTUN1418F_GA0071002_13072</name>
</gene>
<dbReference type="EMBL" id="CAADFX010000121">
    <property type="protein sequence ID" value="VFK60344.1"/>
    <property type="molecule type" value="Genomic_DNA"/>
</dbReference>
<evidence type="ECO:0000256" key="11">
    <source>
        <dbReference type="SAM" id="Phobius"/>
    </source>
</evidence>
<evidence type="ECO:0000256" key="3">
    <source>
        <dbReference type="ARBA" id="ARBA00022448"/>
    </source>
</evidence>
<evidence type="ECO:0000256" key="5">
    <source>
        <dbReference type="ARBA" id="ARBA00022519"/>
    </source>
</evidence>
<keyword evidence="6 11" id="KW-0812">Transmembrane</keyword>
<comment type="similarity">
    <text evidence="2 10">Belongs to the GSP M family.</text>
</comment>
<evidence type="ECO:0000313" key="12">
    <source>
        <dbReference type="EMBL" id="VFK60344.1"/>
    </source>
</evidence>
<dbReference type="EMBL" id="CAADFY010000307">
    <property type="protein sequence ID" value="VFK62474.1"/>
    <property type="molecule type" value="Genomic_DNA"/>
</dbReference>
<dbReference type="InterPro" id="IPR023229">
    <property type="entry name" value="T2SS_M_periplasmic_sf"/>
</dbReference>
<evidence type="ECO:0000256" key="1">
    <source>
        <dbReference type="ARBA" id="ARBA00004377"/>
    </source>
</evidence>
<evidence type="ECO:0000313" key="13">
    <source>
        <dbReference type="EMBL" id="VFK62474.1"/>
    </source>
</evidence>
<dbReference type="GO" id="GO:0005886">
    <property type="term" value="C:plasma membrane"/>
    <property type="evidence" value="ECO:0007669"/>
    <property type="project" value="UniProtKB-SubCell"/>
</dbReference>
<dbReference type="EMBL" id="CAADFV010000310">
    <property type="protein sequence ID" value="VFK71879.1"/>
    <property type="molecule type" value="Genomic_DNA"/>
</dbReference>
<keyword evidence="4 10" id="KW-1003">Cell membrane</keyword>
<evidence type="ECO:0000256" key="6">
    <source>
        <dbReference type="ARBA" id="ARBA00022692"/>
    </source>
</evidence>
<evidence type="ECO:0000313" key="14">
    <source>
        <dbReference type="EMBL" id="VFK71879.1"/>
    </source>
</evidence>
<organism evidence="12">
    <name type="scientific">Candidatus Kentrum sp. TUN</name>
    <dbReference type="NCBI Taxonomy" id="2126343"/>
    <lineage>
        <taxon>Bacteria</taxon>
        <taxon>Pseudomonadati</taxon>
        <taxon>Pseudomonadota</taxon>
        <taxon>Gammaproteobacteria</taxon>
        <taxon>Candidatus Kentrum</taxon>
    </lineage>
</organism>
<accession>A0A451A2T7</accession>